<organism evidence="2 3">
    <name type="scientific">Discina gigas</name>
    <dbReference type="NCBI Taxonomy" id="1032678"/>
    <lineage>
        <taxon>Eukaryota</taxon>
        <taxon>Fungi</taxon>
        <taxon>Dikarya</taxon>
        <taxon>Ascomycota</taxon>
        <taxon>Pezizomycotina</taxon>
        <taxon>Pezizomycetes</taxon>
        <taxon>Pezizales</taxon>
        <taxon>Discinaceae</taxon>
        <taxon>Discina</taxon>
    </lineage>
</organism>
<name>A0ABR3GU86_9PEZI</name>
<evidence type="ECO:0000259" key="1">
    <source>
        <dbReference type="Pfam" id="PF12770"/>
    </source>
</evidence>
<evidence type="ECO:0000313" key="2">
    <source>
        <dbReference type="EMBL" id="KAL0639497.1"/>
    </source>
</evidence>
<dbReference type="InterPro" id="IPR024983">
    <property type="entry name" value="CHAT_dom"/>
</dbReference>
<keyword evidence="3" id="KW-1185">Reference proteome</keyword>
<evidence type="ECO:0000313" key="3">
    <source>
        <dbReference type="Proteomes" id="UP001447188"/>
    </source>
</evidence>
<dbReference type="Proteomes" id="UP001447188">
    <property type="component" value="Unassembled WGS sequence"/>
</dbReference>
<comment type="caution">
    <text evidence="2">The sequence shown here is derived from an EMBL/GenBank/DDBJ whole genome shotgun (WGS) entry which is preliminary data.</text>
</comment>
<reference evidence="2 3" key="1">
    <citation type="submission" date="2024-02" db="EMBL/GenBank/DDBJ databases">
        <title>Discinaceae phylogenomics.</title>
        <authorList>
            <person name="Dirks A.C."/>
            <person name="James T.Y."/>
        </authorList>
    </citation>
    <scope>NUCLEOTIDE SEQUENCE [LARGE SCALE GENOMIC DNA]</scope>
    <source>
        <strain evidence="2 3">ACD0624</strain>
    </source>
</reference>
<dbReference type="Gene3D" id="1.25.40.10">
    <property type="entry name" value="Tetratricopeptide repeat domain"/>
    <property type="match status" value="2"/>
</dbReference>
<proteinExistence type="predicted"/>
<dbReference type="Pfam" id="PF12770">
    <property type="entry name" value="CHAT"/>
    <property type="match status" value="1"/>
</dbReference>
<dbReference type="InterPro" id="IPR011990">
    <property type="entry name" value="TPR-like_helical_dom_sf"/>
</dbReference>
<protein>
    <recommendedName>
        <fullName evidence="1">CHAT domain-containing protein</fullName>
    </recommendedName>
</protein>
<dbReference type="EMBL" id="JBBBZM010000011">
    <property type="protein sequence ID" value="KAL0639497.1"/>
    <property type="molecule type" value="Genomic_DNA"/>
</dbReference>
<sequence length="1288" mass="141723">MEESLVLTPAHCDLRAGRLNKFSVILIIRFSRLGQVEDSETAILASNEALAMTPLLHPDRPHMLAVLGCALADRSDSGNIDDLDKAIYALKGAAEEIPVGNPWRGCVLDVLGGELSARFELLGGVADLQEAVTTFEDAVAAISPDEIIDPLRLASVSNILIKRFVRLGNLEDLRRGMDVINEAMAIAPLDHPDRCDLLNSFGFALYYRFLRFGSLEDIEKAIQIFGQAVATTPPHRTSDRAMVLIKVSGALMHRYFRLGHLQDLDNAIRASDDVTAKASPKHKGIALSNLSTQLLVRFNRLGSLSDLTRVIQVNDQAISITAMDDPWWADLLENVSSIFGVRFTRFGDLDATIRGSRMAVAVTPLDAPGRVITLKLLADDLHTRFRRLGNVHDLNSAMELSEEAVAKTPLNHPNRPILQYNLSWMLDTRFGRLGKLGNPGRSIRSIRGAITATPLDHIDLASILAGLANLLCRRFLRLGSLQDLHDAIQASGEAVARTPLNDRTRVSMLNCLSDGLYSRYGRLNALEDLERAIQASEQAIAATPPDHPDLSGTLSDYSRILATRFTRLRVPNDLYRAFRASEEGVVGTLVDHPYRARGLSQLGQMYSHRFELLGGLQEIDNSIRLIQEAITITPADDPEQSCQNASSGQMFHGRFIECGDLANLNRAILAGEAAINVSDKSNLGHELLFLAIALWDKSKKTLSPSDIAPGAFRSECLAVLDRWEEASSILGERIKILPTLSPQFLDRDDQEHSLSIGRYSYLAMNAVSVALHARSTTFACLSLLELGRGIIMGLAIDYRGDLSGLQEKSPDLYIQFNCLRTEKGVSLFRTQRELGYSQEQYLQGNEDQRRRRVQAIQEVETVLGRIRQLPCVEGFRLLPSFDKLTAMAVEGAIIVVNTSQYRRDALIVTKTTIKSISLPKLVFKEAIDRIKELAQLPRGKRSTYRSQNADMERLLMWLWDVIVEPVLGELELAIVKEESRLPRVWWIGVGPLARALFHAAGDHSSGSTRNTLSLTISSYIPTIKALSYARQRKLGLTNTRHLLISMPPTPDTPAIPGTTAEPDTPAIPGSPAALPTLTTPAIPRTHGRASIFGKLPTAGSTAVKWKPLKNTAKELDEIWNVASEESSLITRLDSPSTAQVLENLPDYHIIHLACHGISDGNRSSESHLLLHCSDNPPTPEKITVAAISSFNLKNAQVAYLSACSTADNASSVLADESIHIASGFQLAGFSHVLATLWDSEDDACRLVAVEFYRKLYGGQNEEGHRAVCTAFHYAVKELRKGMLGQPIK</sequence>
<gene>
    <name evidence="2" type="ORF">Q9L58_001526</name>
</gene>
<feature type="domain" description="CHAT" evidence="1">
    <location>
        <begin position="953"/>
        <end position="1260"/>
    </location>
</feature>
<accession>A0ABR3GU86</accession>